<gene>
    <name evidence="1" type="ORF">PIB30_043313</name>
</gene>
<dbReference type="Proteomes" id="UP001341840">
    <property type="component" value="Unassembled WGS sequence"/>
</dbReference>
<sequence>MPIYYDYHGDSRSSSISSWDQIQISLKSLLPNYEPILCDSAIVGYFLSDQPQKHFSADFEQNLVSENADQEIDNTDQELTIDPTQFHQIQEITDLDFQFQSQFQSELATTRSSKFKFNQNSISVSVSTTVTPTEASDCGGFPKITKQIDAEVTIVPYGGGNGWIERDRQSESVMKPRSCLRSACNEGKREELWVPPLKSAEEAEAIHPPPAPPDLYSLEVVDGDPPDLKSIAVGDDESASAKATEIHSGAEVNAIAMGNMVHKPPPNL</sequence>
<comment type="caution">
    <text evidence="1">The sequence shown here is derived from an EMBL/GenBank/DDBJ whole genome shotgun (WGS) entry which is preliminary data.</text>
</comment>
<proteinExistence type="predicted"/>
<reference evidence="1 2" key="1">
    <citation type="journal article" date="2023" name="Plants (Basel)">
        <title>Bridging the Gap: Combining Genomics and Transcriptomics Approaches to Understand Stylosanthes scabra, an Orphan Legume from the Brazilian Caatinga.</title>
        <authorList>
            <person name="Ferreira-Neto J.R.C."/>
            <person name="da Silva M.D."/>
            <person name="Binneck E."/>
            <person name="de Melo N.F."/>
            <person name="da Silva R.H."/>
            <person name="de Melo A.L.T.M."/>
            <person name="Pandolfi V."/>
            <person name="Bustamante F.O."/>
            <person name="Brasileiro-Vidal A.C."/>
            <person name="Benko-Iseppon A.M."/>
        </authorList>
    </citation>
    <scope>NUCLEOTIDE SEQUENCE [LARGE SCALE GENOMIC DNA]</scope>
    <source>
        <tissue evidence="1">Leaves</tissue>
    </source>
</reference>
<accession>A0ABU6QG89</accession>
<protein>
    <submittedName>
        <fullName evidence="1">Uncharacterized protein</fullName>
    </submittedName>
</protein>
<evidence type="ECO:0000313" key="2">
    <source>
        <dbReference type="Proteomes" id="UP001341840"/>
    </source>
</evidence>
<organism evidence="1 2">
    <name type="scientific">Stylosanthes scabra</name>
    <dbReference type="NCBI Taxonomy" id="79078"/>
    <lineage>
        <taxon>Eukaryota</taxon>
        <taxon>Viridiplantae</taxon>
        <taxon>Streptophyta</taxon>
        <taxon>Embryophyta</taxon>
        <taxon>Tracheophyta</taxon>
        <taxon>Spermatophyta</taxon>
        <taxon>Magnoliopsida</taxon>
        <taxon>eudicotyledons</taxon>
        <taxon>Gunneridae</taxon>
        <taxon>Pentapetalae</taxon>
        <taxon>rosids</taxon>
        <taxon>fabids</taxon>
        <taxon>Fabales</taxon>
        <taxon>Fabaceae</taxon>
        <taxon>Papilionoideae</taxon>
        <taxon>50 kb inversion clade</taxon>
        <taxon>dalbergioids sensu lato</taxon>
        <taxon>Dalbergieae</taxon>
        <taxon>Pterocarpus clade</taxon>
        <taxon>Stylosanthes</taxon>
    </lineage>
</organism>
<evidence type="ECO:0000313" key="1">
    <source>
        <dbReference type="EMBL" id="MED6110481.1"/>
    </source>
</evidence>
<keyword evidence="2" id="KW-1185">Reference proteome</keyword>
<dbReference type="EMBL" id="JASCZI010000252">
    <property type="protein sequence ID" value="MED6110481.1"/>
    <property type="molecule type" value="Genomic_DNA"/>
</dbReference>
<name>A0ABU6QG89_9FABA</name>